<feature type="region of interest" description="Disordered" evidence="1">
    <location>
        <begin position="1"/>
        <end position="38"/>
    </location>
</feature>
<dbReference type="EMBL" id="BAABGL010000015">
    <property type="protein sequence ID" value="GAA4392088.1"/>
    <property type="molecule type" value="Genomic_DNA"/>
</dbReference>
<name>A0ABP8JK00_9MICO</name>
<evidence type="ECO:0000313" key="2">
    <source>
        <dbReference type="EMBL" id="GAA4392088.1"/>
    </source>
</evidence>
<keyword evidence="3" id="KW-1185">Reference proteome</keyword>
<sequence length="445" mass="48819">MGPPNPARPDADTPTSLIGRDPTRSSRNPEISRESDRTLKENMSSIRLLAIADSESYLKWAAHLLQALTDNHADASVDVALIDSPIRPTAAQVQHAVAGTQWAHGRVRVLDGEQLTQELDESQPNVILAAATGPVVERIFSVAASRPQRPALVSGLPGMGLPATVKGQKYRRLGDLFIAHSEVEREAYAIAAERAGIGTRQAVARLPMLKSAGLPHIVSQHDHPVTTVVFATQAKVPVQRGQRRQILLALAEFARRDPDHRAILKVRSLPGEHETHREKHSFIEILDELVCDGVVPESAIDVMAGPMTDFLQPGTALVTVSSTAALESLDRGLPTLIIGDFGVTLRNLNKVFIGSGIIGSLFDVAAGRFQFAREEWLLDNYFQPRTEEVHAELSGLAKLASAGRLRSVPWAIEIYKLRRFRQQIRASAPRPVLRSYRKARKALRF</sequence>
<dbReference type="Proteomes" id="UP001500642">
    <property type="component" value="Unassembled WGS sequence"/>
</dbReference>
<organism evidence="2 3">
    <name type="scientific">Brevibacterium pityocampae</name>
    <dbReference type="NCBI Taxonomy" id="506594"/>
    <lineage>
        <taxon>Bacteria</taxon>
        <taxon>Bacillati</taxon>
        <taxon>Actinomycetota</taxon>
        <taxon>Actinomycetes</taxon>
        <taxon>Micrococcales</taxon>
        <taxon>Brevibacteriaceae</taxon>
        <taxon>Brevibacterium</taxon>
    </lineage>
</organism>
<evidence type="ECO:0000313" key="3">
    <source>
        <dbReference type="Proteomes" id="UP001500642"/>
    </source>
</evidence>
<gene>
    <name evidence="2" type="ORF">GCM10023167_19960</name>
</gene>
<accession>A0ABP8JK00</accession>
<dbReference type="InterPro" id="IPR046561">
    <property type="entry name" value="DUF6716"/>
</dbReference>
<comment type="caution">
    <text evidence="2">The sequence shown here is derived from an EMBL/GenBank/DDBJ whole genome shotgun (WGS) entry which is preliminary data.</text>
</comment>
<reference evidence="3" key="1">
    <citation type="journal article" date="2019" name="Int. J. Syst. Evol. Microbiol.">
        <title>The Global Catalogue of Microorganisms (GCM) 10K type strain sequencing project: providing services to taxonomists for standard genome sequencing and annotation.</title>
        <authorList>
            <consortium name="The Broad Institute Genomics Platform"/>
            <consortium name="The Broad Institute Genome Sequencing Center for Infectious Disease"/>
            <person name="Wu L."/>
            <person name="Ma J."/>
        </authorList>
    </citation>
    <scope>NUCLEOTIDE SEQUENCE [LARGE SCALE GENOMIC DNA]</scope>
    <source>
        <strain evidence="3">JCM 17808</strain>
    </source>
</reference>
<proteinExistence type="predicted"/>
<evidence type="ECO:0000256" key="1">
    <source>
        <dbReference type="SAM" id="MobiDB-lite"/>
    </source>
</evidence>
<dbReference type="Pfam" id="PF20471">
    <property type="entry name" value="DUF6716"/>
    <property type="match status" value="1"/>
</dbReference>
<protein>
    <submittedName>
        <fullName evidence="2">Uncharacterized protein</fullName>
    </submittedName>
</protein>